<dbReference type="Pfam" id="PF01928">
    <property type="entry name" value="CYTH"/>
    <property type="match status" value="1"/>
</dbReference>
<evidence type="ECO:0000313" key="4">
    <source>
        <dbReference type="Proteomes" id="UP000435304"/>
    </source>
</evidence>
<dbReference type="EMBL" id="WPCU01000003">
    <property type="protein sequence ID" value="MVA74845.1"/>
    <property type="molecule type" value="Genomic_DNA"/>
</dbReference>
<protein>
    <submittedName>
        <fullName evidence="3">CHAD domain-containing protein</fullName>
    </submittedName>
</protein>
<dbReference type="InterPro" id="IPR033469">
    <property type="entry name" value="CYTH-like_dom_sf"/>
</dbReference>
<sequence length="485" mass="52685">MVDQVLEREDKFDVPESFRLPDLQELAPAGVRWETEELHLQNTYHDTPSGHLAGFGVTLRHREGGTDAGWHLKVPEEDGRVEVRDGSAGDELPATLADVVVGLRSGEELSPVARVTVTRTVHRLLTGDGTLLLELADDRVSGVAMGEEARISSWRELEVELGPGGDEELQRRVGQQLLAAGATPSATASKLQRTLGSPAGGTTDAGDGTVAALVRSYLAAQCRQIVRGDVQTRLGEPPVHKFRVAIRRLRSTLRVFGPLFDPDAAQQLETELVWLAGLLGQVRDRDVLSQRLAGQLAELPAEVVLGPVAAHVETTLSLERAEHLSRLTEAMAGERYAALMGLVRRWLTDPPLTAEADRPAKDARRHLRRAGKKLDRRLQAAGGDVEALHRARKAAKRYRYAAELLAQAGGKKAARIAESTSELQTLLGEHQDSVVSAAFLRRLGAAAGAGGGQNGFTYGYLVAREEHRAEQIRAELARRWGDQQS</sequence>
<dbReference type="PANTHER" id="PTHR39339">
    <property type="entry name" value="SLR1444 PROTEIN"/>
    <property type="match status" value="1"/>
</dbReference>
<dbReference type="Proteomes" id="UP000435304">
    <property type="component" value="Unassembled WGS sequence"/>
</dbReference>
<gene>
    <name evidence="3" type="ORF">GC722_02180</name>
</gene>
<feature type="domain" description="CHAD" evidence="2">
    <location>
        <begin position="207"/>
        <end position="485"/>
    </location>
</feature>
<organism evidence="3 4">
    <name type="scientific">Auraticoccus cholistanensis</name>
    <dbReference type="NCBI Taxonomy" id="2656650"/>
    <lineage>
        <taxon>Bacteria</taxon>
        <taxon>Bacillati</taxon>
        <taxon>Actinomycetota</taxon>
        <taxon>Actinomycetes</taxon>
        <taxon>Propionibacteriales</taxon>
        <taxon>Propionibacteriaceae</taxon>
        <taxon>Auraticoccus</taxon>
    </lineage>
</organism>
<dbReference type="CDD" id="cd07374">
    <property type="entry name" value="CYTH-like_Pase"/>
    <property type="match status" value="1"/>
</dbReference>
<dbReference type="Gene3D" id="1.40.20.10">
    <property type="entry name" value="CHAD domain"/>
    <property type="match status" value="1"/>
</dbReference>
<accession>A0A6A9USY8</accession>
<evidence type="ECO:0000313" key="3">
    <source>
        <dbReference type="EMBL" id="MVA74845.1"/>
    </source>
</evidence>
<keyword evidence="4" id="KW-1185">Reference proteome</keyword>
<dbReference type="Gene3D" id="2.40.320.10">
    <property type="entry name" value="Hypothetical Protein Pfu-838710-001"/>
    <property type="match status" value="1"/>
</dbReference>
<dbReference type="InterPro" id="IPR023577">
    <property type="entry name" value="CYTH_domain"/>
</dbReference>
<evidence type="ECO:0000259" key="2">
    <source>
        <dbReference type="PROSITE" id="PS51708"/>
    </source>
</evidence>
<reference evidence="3 4" key="1">
    <citation type="submission" date="2019-12" db="EMBL/GenBank/DDBJ databases">
        <title>Auraticoccus cholistani sp. nov., an actinomycete isolated from soil of Cholistan desert.</title>
        <authorList>
            <person name="Cheema M.T."/>
        </authorList>
    </citation>
    <scope>NUCLEOTIDE SEQUENCE [LARGE SCALE GENOMIC DNA]</scope>
    <source>
        <strain evidence="3 4">F435</strain>
    </source>
</reference>
<dbReference type="PROSITE" id="PS51707">
    <property type="entry name" value="CYTH"/>
    <property type="match status" value="1"/>
</dbReference>
<dbReference type="SMART" id="SM01118">
    <property type="entry name" value="CYTH"/>
    <property type="match status" value="1"/>
</dbReference>
<dbReference type="RefSeq" id="WP_156607503.1">
    <property type="nucleotide sequence ID" value="NZ_WPCU01000003.1"/>
</dbReference>
<feature type="domain" description="CYTH" evidence="1">
    <location>
        <begin position="5"/>
        <end position="198"/>
    </location>
</feature>
<comment type="caution">
    <text evidence="3">The sequence shown here is derived from an EMBL/GenBank/DDBJ whole genome shotgun (WGS) entry which is preliminary data.</text>
</comment>
<evidence type="ECO:0000259" key="1">
    <source>
        <dbReference type="PROSITE" id="PS51707"/>
    </source>
</evidence>
<dbReference type="PANTHER" id="PTHR39339:SF1">
    <property type="entry name" value="CHAD DOMAIN-CONTAINING PROTEIN"/>
    <property type="match status" value="1"/>
</dbReference>
<dbReference type="PROSITE" id="PS51708">
    <property type="entry name" value="CHAD"/>
    <property type="match status" value="1"/>
</dbReference>
<dbReference type="InterPro" id="IPR007899">
    <property type="entry name" value="CHAD_dom"/>
</dbReference>
<dbReference type="AlphaFoldDB" id="A0A6A9USY8"/>
<proteinExistence type="predicted"/>
<dbReference type="SMART" id="SM00880">
    <property type="entry name" value="CHAD"/>
    <property type="match status" value="1"/>
</dbReference>
<dbReference type="Pfam" id="PF05235">
    <property type="entry name" value="CHAD"/>
    <property type="match status" value="1"/>
</dbReference>
<name>A0A6A9USY8_9ACTN</name>
<dbReference type="SUPFAM" id="SSF55154">
    <property type="entry name" value="CYTH-like phosphatases"/>
    <property type="match status" value="1"/>
</dbReference>
<dbReference type="InterPro" id="IPR038186">
    <property type="entry name" value="CHAD_dom_sf"/>
</dbReference>